<name>A0A1Q9DHB1_SYMMI</name>
<dbReference type="PROSITE" id="PS50405">
    <property type="entry name" value="GST_CTER"/>
    <property type="match status" value="1"/>
</dbReference>
<dbReference type="InterPro" id="IPR002885">
    <property type="entry name" value="PPR_rpt"/>
</dbReference>
<dbReference type="InterPro" id="IPR004046">
    <property type="entry name" value="GST_C"/>
</dbReference>
<organism evidence="7 8">
    <name type="scientific">Symbiodinium microadriaticum</name>
    <name type="common">Dinoflagellate</name>
    <name type="synonym">Zooxanthella microadriatica</name>
    <dbReference type="NCBI Taxonomy" id="2951"/>
    <lineage>
        <taxon>Eukaryota</taxon>
        <taxon>Sar</taxon>
        <taxon>Alveolata</taxon>
        <taxon>Dinophyceae</taxon>
        <taxon>Suessiales</taxon>
        <taxon>Symbiodiniaceae</taxon>
        <taxon>Symbiodinium</taxon>
    </lineage>
</organism>
<dbReference type="InterPro" id="IPR001623">
    <property type="entry name" value="DnaJ_domain"/>
</dbReference>
<feature type="domain" description="J" evidence="3">
    <location>
        <begin position="86"/>
        <end position="153"/>
    </location>
</feature>
<dbReference type="Pfam" id="PF13370">
    <property type="entry name" value="Fer4_13"/>
    <property type="match status" value="1"/>
</dbReference>
<dbReference type="InterPro" id="IPR036869">
    <property type="entry name" value="J_dom_sf"/>
</dbReference>
<keyword evidence="1" id="KW-0677">Repeat</keyword>
<comment type="caution">
    <text evidence="7">The sequence shown here is derived from an EMBL/GenBank/DDBJ whole genome shotgun (WGS) entry which is preliminary data.</text>
</comment>
<reference evidence="7 8" key="1">
    <citation type="submission" date="2016-02" db="EMBL/GenBank/DDBJ databases">
        <title>Genome analysis of coral dinoflagellate symbionts highlights evolutionary adaptations to a symbiotic lifestyle.</title>
        <authorList>
            <person name="Aranda M."/>
            <person name="Li Y."/>
            <person name="Liew Y.J."/>
            <person name="Baumgarten S."/>
            <person name="Simakov O."/>
            <person name="Wilson M."/>
            <person name="Piel J."/>
            <person name="Ashoor H."/>
            <person name="Bougouffa S."/>
            <person name="Bajic V.B."/>
            <person name="Ryu T."/>
            <person name="Ravasi T."/>
            <person name="Bayer T."/>
            <person name="Micklem G."/>
            <person name="Kim H."/>
            <person name="Bhak J."/>
            <person name="Lajeunesse T.C."/>
            <person name="Voolstra C.R."/>
        </authorList>
    </citation>
    <scope>NUCLEOTIDE SEQUENCE [LARGE SCALE GENOMIC DNA]</scope>
    <source>
        <strain evidence="7 8">CCMP2467</strain>
    </source>
</reference>
<dbReference type="Gene3D" id="1.20.1050.10">
    <property type="match status" value="1"/>
</dbReference>
<evidence type="ECO:0000256" key="1">
    <source>
        <dbReference type="ARBA" id="ARBA00022737"/>
    </source>
</evidence>
<evidence type="ECO:0000313" key="7">
    <source>
        <dbReference type="EMBL" id="OLP94574.1"/>
    </source>
</evidence>
<evidence type="ECO:0000259" key="4">
    <source>
        <dbReference type="PROSITE" id="PS50404"/>
    </source>
</evidence>
<keyword evidence="8" id="KW-1185">Reference proteome</keyword>
<dbReference type="SUPFAM" id="SSF46565">
    <property type="entry name" value="Chaperone J-domain"/>
    <property type="match status" value="1"/>
</dbReference>
<evidence type="ECO:0000259" key="5">
    <source>
        <dbReference type="PROSITE" id="PS50405"/>
    </source>
</evidence>
<dbReference type="PANTHER" id="PTHR47447:SF24">
    <property type="entry name" value="PENTATRICOPEPTIDE REPEAT-CONTAINING PROTEIN"/>
    <property type="match status" value="1"/>
</dbReference>
<dbReference type="SUPFAM" id="SSF54862">
    <property type="entry name" value="4Fe-4S ferredoxins"/>
    <property type="match status" value="1"/>
</dbReference>
<dbReference type="SUPFAM" id="SSF47616">
    <property type="entry name" value="GST C-terminal domain-like"/>
    <property type="match status" value="1"/>
</dbReference>
<dbReference type="Gene3D" id="3.40.30.10">
    <property type="entry name" value="Glutaredoxin"/>
    <property type="match status" value="1"/>
</dbReference>
<dbReference type="InterPro" id="IPR017896">
    <property type="entry name" value="4Fe4S_Fe-S-bd"/>
</dbReference>
<dbReference type="PROSITE" id="PS50404">
    <property type="entry name" value="GST_NTER"/>
    <property type="match status" value="1"/>
</dbReference>
<dbReference type="InterPro" id="IPR036249">
    <property type="entry name" value="Thioredoxin-like_sf"/>
</dbReference>
<evidence type="ECO:0000256" key="2">
    <source>
        <dbReference type="SAM" id="MobiDB-lite"/>
    </source>
</evidence>
<dbReference type="Pfam" id="PF14497">
    <property type="entry name" value="GST_C_3"/>
    <property type="match status" value="1"/>
</dbReference>
<dbReference type="PROSITE" id="PS51379">
    <property type="entry name" value="4FE4S_FER_2"/>
    <property type="match status" value="1"/>
</dbReference>
<feature type="domain" description="GST C-terminal" evidence="5">
    <location>
        <begin position="1362"/>
        <end position="1496"/>
    </location>
</feature>
<dbReference type="InterPro" id="IPR004045">
    <property type="entry name" value="Glutathione_S-Trfase_N"/>
</dbReference>
<feature type="domain" description="GST N-terminal" evidence="4">
    <location>
        <begin position="1283"/>
        <end position="1360"/>
    </location>
</feature>
<dbReference type="Proteomes" id="UP000186817">
    <property type="component" value="Unassembled WGS sequence"/>
</dbReference>
<evidence type="ECO:0000259" key="6">
    <source>
        <dbReference type="PROSITE" id="PS51379"/>
    </source>
</evidence>
<protein>
    <submittedName>
        <fullName evidence="7">Pentatricopeptide repeat-containing protein MRL1, chloroplastic</fullName>
    </submittedName>
</protein>
<accession>A0A1Q9DHB1</accession>
<dbReference type="Gene3D" id="3.30.70.20">
    <property type="match status" value="1"/>
</dbReference>
<dbReference type="PANTHER" id="PTHR47447">
    <property type="entry name" value="OS03G0856100 PROTEIN"/>
    <property type="match status" value="1"/>
</dbReference>
<feature type="domain" description="4Fe-4S ferredoxin-type" evidence="6">
    <location>
        <begin position="197"/>
        <end position="225"/>
    </location>
</feature>
<evidence type="ECO:0000313" key="8">
    <source>
        <dbReference type="Proteomes" id="UP000186817"/>
    </source>
</evidence>
<dbReference type="Gene3D" id="1.25.40.10">
    <property type="entry name" value="Tetratricopeptide repeat domain"/>
    <property type="match status" value="3"/>
</dbReference>
<dbReference type="SUPFAM" id="SSF52833">
    <property type="entry name" value="Thioredoxin-like"/>
    <property type="match status" value="1"/>
</dbReference>
<evidence type="ECO:0000259" key="3">
    <source>
        <dbReference type="PROSITE" id="PS50076"/>
    </source>
</evidence>
<dbReference type="Pfam" id="PF13812">
    <property type="entry name" value="PPR_3"/>
    <property type="match status" value="1"/>
</dbReference>
<dbReference type="OrthoDB" id="420389at2759"/>
<dbReference type="InterPro" id="IPR036282">
    <property type="entry name" value="Glutathione-S-Trfase_C_sf"/>
</dbReference>
<feature type="region of interest" description="Disordered" evidence="2">
    <location>
        <begin position="62"/>
        <end position="82"/>
    </location>
</feature>
<dbReference type="EMBL" id="LSRX01000536">
    <property type="protein sequence ID" value="OLP94574.1"/>
    <property type="molecule type" value="Genomic_DNA"/>
</dbReference>
<sequence length="1496" mass="162030">MAMHVAPAPSHVPATARHGPEHPVALGCLSAHLGPPRGSAVDAGRTRCGLAVLAALSSRQAAQRRAARRRPRSALQSSESPAPPQNLYQLLGLSAIEAASASVDLLKQRQRALLRVCHPDVAGDGGSAVTSLLSEAVGLLSTSQGRIEYEALLQGESVRNVYGPKMKWPSMADVTFASDEWANVEEEERGEKHAAQECVVVDEVACVSCNICVDAAPNTFDIVDYPGGDDNCSGGRTARVLTQWGDGEEALLEAVEYCPRGCIYWVPREAVRTIEYVSQAEEYQPFLGSKRKILDVRGGKTNFDPIKGYQVWWPVEEGLRLFEGGSLCPEDPVAAAGALGLDERVAAAWEELPAEARAKALDVLATASQAVLEYPWLKLLANYAAEEAVQRAEECLIEVLELQGALEINEAEAHARSQASGFRRRGDVDLYRLSAEVRAFGRRFKWQASLDLLQVLEDATVESDSVVYSLELAALGWARQWGRCIHLLNELPKTLVDTPCFNAAASACSTASVWTTAFQVVQDLSWRALLPTTVSVNSLFASFKDSTSWMPALGLLSYLSEHRCAADTETIAGAVDSCREGRNWEVAQQLLEEAAARLLETGRRHLEGVMYAESASWPRTMSLLSQAKQRSCAGDSVLYRQGISSCLSSRCVEKALQVLRSCKADDVQPTTAMCGAILAACSAESKWPAALSVLEGELIHGTFMTGAVDGSMCCSAITACRAQTQWAWTIRIFRHALSSPGLLPIGVSISSLGHAARWAQGLDILRTIDSCRMPSDASNWDVCLGLGDRDRSWPRALTLLASARSRHLEASTWSYSSLVSLAERGEVWTRAAGFLEDMQRKGVLPHVAGCSAVIASVQEFRHWEWAAQVLGWMNQHQLEPNSYCSNALASVCEKAKVWRQSLRILFSVSSRGFSLDAFSLTAGVAACEKAGQWEQCLRLLEAGSTEAQGGSSASSAMSFTAAATAAARSSAWAEAFCLGAALWEVRALQAPAAESVACEDGVGFQKTLRSHESPHEVMSPDVLHALSQSDGAPATAQLREWLEAVRDEASSQLEMRSWQGREGASSPLAVAPRSPRVAFRAVLGAAEFLWEEQAVTAQFDASLRQQVLPNACRVLEELSLRPASRSSIHELSRSPMLAPWMIAACTDCCGGLSSAWLPLARGPTRRPCGVLTDLFAVSAGRVACWTEASLSSGGATAHLVRVLGFRRRIPTTAGCDHGKDLHPIFAEGDRAPHAERQALLDVLVLADGLLCKKMQDLQDSLDKVNRSGFVRARPSEAMATKMQLKLIYLDHHYWRAECARVALFMAGVPFEDARMGYEGMYASGALTFGTFPALVVPGRGVLNQTQAIARYVGHLTGMYPSEPFLAAKCDEAIDGLTDVSDLVTDTMQERDPKRKMAWRAALVAPDGRMTMLLNGLEALLKQNGASPVPYVAGGSLSVADLAIWRAVGWISSGVIDGIAPTYIQTTFPLLWALHCAVDQDPKVAEWKMRNPHHYKR</sequence>
<dbReference type="InterPro" id="IPR010987">
    <property type="entry name" value="Glutathione-S-Trfase_C-like"/>
</dbReference>
<proteinExistence type="predicted"/>
<gene>
    <name evidence="7" type="primary">MRL1</name>
    <name evidence="7" type="ORF">AK812_SmicGene23380</name>
</gene>
<dbReference type="PROSITE" id="PS50076">
    <property type="entry name" value="DNAJ_2"/>
    <property type="match status" value="1"/>
</dbReference>
<dbReference type="InterPro" id="IPR011990">
    <property type="entry name" value="TPR-like_helical_dom_sf"/>
</dbReference>